<sequence>HTELQGECLGILLPVAHNNCSLTNDVQQDPPAILGTLQGPATITCSHSVSTFNVILWYQKPTGGSALQLVGHTLYENPTVEPEFNGRFSIKGDGSKKSELRVEKLQPEDSSIYYCAASNGRTTASCSCWDTRTEPLHSQRRS</sequence>
<dbReference type="Pfam" id="PF07686">
    <property type="entry name" value="V-set"/>
    <property type="match status" value="1"/>
</dbReference>
<feature type="domain" description="Ig-like" evidence="3">
    <location>
        <begin position="14"/>
        <end position="127"/>
    </location>
</feature>
<dbReference type="GO" id="GO:0007166">
    <property type="term" value="P:cell surface receptor signaling pathway"/>
    <property type="evidence" value="ECO:0007669"/>
    <property type="project" value="TreeGrafter"/>
</dbReference>
<dbReference type="PROSITE" id="PS50835">
    <property type="entry name" value="IG_LIKE"/>
    <property type="match status" value="1"/>
</dbReference>
<dbReference type="SUPFAM" id="SSF48726">
    <property type="entry name" value="Immunoglobulin"/>
    <property type="match status" value="1"/>
</dbReference>
<dbReference type="SMART" id="SM00409">
    <property type="entry name" value="IG"/>
    <property type="match status" value="1"/>
</dbReference>
<accession>A0A3B5L4A9</accession>
<dbReference type="Ensembl" id="ENSXCOT00000005281.1">
    <property type="protein sequence ID" value="ENSXCOP00000005220.1"/>
    <property type="gene ID" value="ENSXCOG00000004088.1"/>
</dbReference>
<evidence type="ECO:0000313" key="4">
    <source>
        <dbReference type="Ensembl" id="ENSXCOP00000005220.1"/>
    </source>
</evidence>
<proteinExistence type="predicted"/>
<name>A0A3B5L4A9_9TELE</name>
<evidence type="ECO:0000259" key="3">
    <source>
        <dbReference type="PROSITE" id="PS50835"/>
    </source>
</evidence>
<dbReference type="STRING" id="32473.ENSXCOP00000005220"/>
<organism evidence="4 5">
    <name type="scientific">Xiphophorus couchianus</name>
    <name type="common">Monterrey platyfish</name>
    <dbReference type="NCBI Taxonomy" id="32473"/>
    <lineage>
        <taxon>Eukaryota</taxon>
        <taxon>Metazoa</taxon>
        <taxon>Chordata</taxon>
        <taxon>Craniata</taxon>
        <taxon>Vertebrata</taxon>
        <taxon>Euteleostomi</taxon>
        <taxon>Actinopterygii</taxon>
        <taxon>Neopterygii</taxon>
        <taxon>Teleostei</taxon>
        <taxon>Neoteleostei</taxon>
        <taxon>Acanthomorphata</taxon>
        <taxon>Ovalentaria</taxon>
        <taxon>Atherinomorphae</taxon>
        <taxon>Cyprinodontiformes</taxon>
        <taxon>Poeciliidae</taxon>
        <taxon>Poeciliinae</taxon>
        <taxon>Xiphophorus</taxon>
    </lineage>
</organism>
<dbReference type="GO" id="GO:0002376">
    <property type="term" value="P:immune system process"/>
    <property type="evidence" value="ECO:0007669"/>
    <property type="project" value="UniProtKB-KW"/>
</dbReference>
<dbReference type="GO" id="GO:0005886">
    <property type="term" value="C:plasma membrane"/>
    <property type="evidence" value="ECO:0007669"/>
    <property type="project" value="TreeGrafter"/>
</dbReference>
<dbReference type="Gene3D" id="2.60.40.10">
    <property type="entry name" value="Immunoglobulins"/>
    <property type="match status" value="1"/>
</dbReference>
<reference evidence="4" key="1">
    <citation type="submission" date="2025-08" db="UniProtKB">
        <authorList>
            <consortium name="Ensembl"/>
        </authorList>
    </citation>
    <scope>IDENTIFICATION</scope>
</reference>
<reference evidence="4" key="2">
    <citation type="submission" date="2025-09" db="UniProtKB">
        <authorList>
            <consortium name="Ensembl"/>
        </authorList>
    </citation>
    <scope>IDENTIFICATION</scope>
</reference>
<evidence type="ECO:0000256" key="1">
    <source>
        <dbReference type="ARBA" id="ARBA00022729"/>
    </source>
</evidence>
<protein>
    <recommendedName>
        <fullName evidence="3">Ig-like domain-containing protein</fullName>
    </recommendedName>
</protein>
<dbReference type="InterPro" id="IPR013106">
    <property type="entry name" value="Ig_V-set"/>
</dbReference>
<evidence type="ECO:0000313" key="5">
    <source>
        <dbReference type="Proteomes" id="UP000261380"/>
    </source>
</evidence>
<keyword evidence="2" id="KW-0391">Immunity</keyword>
<dbReference type="PANTHER" id="PTHR23268">
    <property type="entry name" value="T-CELL RECEPTOR BETA CHAIN"/>
    <property type="match status" value="1"/>
</dbReference>
<dbReference type="InterPro" id="IPR003599">
    <property type="entry name" value="Ig_sub"/>
</dbReference>
<dbReference type="InterPro" id="IPR050413">
    <property type="entry name" value="TCR_beta_variable"/>
</dbReference>
<keyword evidence="5" id="KW-1185">Reference proteome</keyword>
<dbReference type="Proteomes" id="UP000261380">
    <property type="component" value="Unplaced"/>
</dbReference>
<dbReference type="GeneTree" id="ENSGT00940000166007"/>
<dbReference type="InterPro" id="IPR036179">
    <property type="entry name" value="Ig-like_dom_sf"/>
</dbReference>
<dbReference type="CDD" id="cd00099">
    <property type="entry name" value="IgV"/>
    <property type="match status" value="1"/>
</dbReference>
<dbReference type="InterPro" id="IPR007110">
    <property type="entry name" value="Ig-like_dom"/>
</dbReference>
<evidence type="ECO:0000256" key="2">
    <source>
        <dbReference type="ARBA" id="ARBA00022859"/>
    </source>
</evidence>
<dbReference type="AlphaFoldDB" id="A0A3B5L4A9"/>
<dbReference type="SMART" id="SM00406">
    <property type="entry name" value="IGv"/>
    <property type="match status" value="1"/>
</dbReference>
<keyword evidence="1" id="KW-0732">Signal</keyword>
<dbReference type="PANTHER" id="PTHR23268:SF28">
    <property type="entry name" value="T CELL RECEPTOR BETA VARIABLE 19"/>
    <property type="match status" value="1"/>
</dbReference>
<dbReference type="InterPro" id="IPR013783">
    <property type="entry name" value="Ig-like_fold"/>
</dbReference>